<sequence length="274" mass="30807">MNLDLCCYWRYEHQGFRVHRIIIDRTLMLEPLRYLLLQVRNADDPMLKQEVACFAEILESDISQIEVFDLLGGPLQEHDLIETDVVLIGGSGDYSAAGEGDWLEVALDSLRLVHDSRKPTFASCWGFQAVARALGGRVVHDLEKAELGVHHVRLTAAGTADPVFGPSGPVLQGLMGHEDTVIELPPGTELLASTERVQNQAYRFLDRPIYCTQFHPELNRKSFLGRLQTYPKYVEKIAGLSLDDFRHSIHDTPEAAALLKRFVQQIAPLHLDQT</sequence>
<accession>A0A3D3RHX5</accession>
<protein>
    <submittedName>
        <fullName evidence="2">Aminotransferase</fullName>
    </submittedName>
</protein>
<comment type="caution">
    <text evidence="2">The sequence shown here is derived from an EMBL/GenBank/DDBJ whole genome shotgun (WGS) entry which is preliminary data.</text>
</comment>
<dbReference type="SUPFAM" id="SSF52317">
    <property type="entry name" value="Class I glutamine amidotransferase-like"/>
    <property type="match status" value="1"/>
</dbReference>
<dbReference type="EMBL" id="DQAY01000205">
    <property type="protein sequence ID" value="HCO27702.1"/>
    <property type="molecule type" value="Genomic_DNA"/>
</dbReference>
<proteinExistence type="predicted"/>
<name>A0A3D3RHX5_9PLAN</name>
<dbReference type="GO" id="GO:0005829">
    <property type="term" value="C:cytosol"/>
    <property type="evidence" value="ECO:0007669"/>
    <property type="project" value="TreeGrafter"/>
</dbReference>
<dbReference type="PANTHER" id="PTHR42695:SF5">
    <property type="entry name" value="GLUTAMINE AMIDOTRANSFERASE YLR126C-RELATED"/>
    <property type="match status" value="1"/>
</dbReference>
<dbReference type="AlphaFoldDB" id="A0A3D3RHX5"/>
<dbReference type="PROSITE" id="PS51273">
    <property type="entry name" value="GATASE_TYPE_1"/>
    <property type="match status" value="1"/>
</dbReference>
<keyword evidence="2" id="KW-0032">Aminotransferase</keyword>
<dbReference type="GO" id="GO:0008483">
    <property type="term" value="F:transaminase activity"/>
    <property type="evidence" value="ECO:0007669"/>
    <property type="project" value="UniProtKB-KW"/>
</dbReference>
<dbReference type="PANTHER" id="PTHR42695">
    <property type="entry name" value="GLUTAMINE AMIDOTRANSFERASE YLR126C-RELATED"/>
    <property type="match status" value="1"/>
</dbReference>
<gene>
    <name evidence="2" type="ORF">DIT97_33620</name>
</gene>
<evidence type="ECO:0000259" key="1">
    <source>
        <dbReference type="Pfam" id="PF00117"/>
    </source>
</evidence>
<reference evidence="2 3" key="1">
    <citation type="journal article" date="2018" name="Nat. Biotechnol.">
        <title>A standardized bacterial taxonomy based on genome phylogeny substantially revises the tree of life.</title>
        <authorList>
            <person name="Parks D.H."/>
            <person name="Chuvochina M."/>
            <person name="Waite D.W."/>
            <person name="Rinke C."/>
            <person name="Skarshewski A."/>
            <person name="Chaumeil P.A."/>
            <person name="Hugenholtz P."/>
        </authorList>
    </citation>
    <scope>NUCLEOTIDE SEQUENCE [LARGE SCALE GENOMIC DNA]</scope>
    <source>
        <strain evidence="2">UBA9375</strain>
    </source>
</reference>
<keyword evidence="2" id="KW-0808">Transferase</keyword>
<dbReference type="Pfam" id="PF00117">
    <property type="entry name" value="GATase"/>
    <property type="match status" value="1"/>
</dbReference>
<dbReference type="InterPro" id="IPR017926">
    <property type="entry name" value="GATASE"/>
</dbReference>
<dbReference type="CDD" id="cd01741">
    <property type="entry name" value="GATase1_1"/>
    <property type="match status" value="1"/>
</dbReference>
<dbReference type="InterPro" id="IPR029062">
    <property type="entry name" value="Class_I_gatase-like"/>
</dbReference>
<dbReference type="Gene3D" id="3.40.50.880">
    <property type="match status" value="1"/>
</dbReference>
<feature type="domain" description="Glutamine amidotransferase" evidence="1">
    <location>
        <begin position="83"/>
        <end position="219"/>
    </location>
</feature>
<evidence type="ECO:0000313" key="2">
    <source>
        <dbReference type="EMBL" id="HCO27702.1"/>
    </source>
</evidence>
<dbReference type="InterPro" id="IPR044992">
    <property type="entry name" value="ChyE-like"/>
</dbReference>
<evidence type="ECO:0000313" key="3">
    <source>
        <dbReference type="Proteomes" id="UP000263642"/>
    </source>
</evidence>
<organism evidence="2 3">
    <name type="scientific">Gimesia maris</name>
    <dbReference type="NCBI Taxonomy" id="122"/>
    <lineage>
        <taxon>Bacteria</taxon>
        <taxon>Pseudomonadati</taxon>
        <taxon>Planctomycetota</taxon>
        <taxon>Planctomycetia</taxon>
        <taxon>Planctomycetales</taxon>
        <taxon>Planctomycetaceae</taxon>
        <taxon>Gimesia</taxon>
    </lineage>
</organism>
<dbReference type="Proteomes" id="UP000263642">
    <property type="component" value="Unassembled WGS sequence"/>
</dbReference>